<reference evidence="1" key="1">
    <citation type="submission" date="2018-04" db="EMBL/GenBank/DDBJ databases">
        <title>Transcriptome of Schizaphis graminum biotype I.</title>
        <authorList>
            <person name="Scully E.D."/>
            <person name="Geib S.M."/>
            <person name="Palmer N.A."/>
            <person name="Koch K."/>
            <person name="Bradshaw J."/>
            <person name="Heng-Moss T."/>
            <person name="Sarath G."/>
        </authorList>
    </citation>
    <scope>NUCLEOTIDE SEQUENCE</scope>
</reference>
<name>A0A2S2P4G8_SCHGA</name>
<evidence type="ECO:0000313" key="1">
    <source>
        <dbReference type="EMBL" id="MBY24274.1"/>
    </source>
</evidence>
<accession>A0A2S2P4G8</accession>
<dbReference type="AlphaFoldDB" id="A0A2S2P4G8"/>
<organism evidence="1">
    <name type="scientific">Schizaphis graminum</name>
    <name type="common">Green bug aphid</name>
    <dbReference type="NCBI Taxonomy" id="13262"/>
    <lineage>
        <taxon>Eukaryota</taxon>
        <taxon>Metazoa</taxon>
        <taxon>Ecdysozoa</taxon>
        <taxon>Arthropoda</taxon>
        <taxon>Hexapoda</taxon>
        <taxon>Insecta</taxon>
        <taxon>Pterygota</taxon>
        <taxon>Neoptera</taxon>
        <taxon>Paraneoptera</taxon>
        <taxon>Hemiptera</taxon>
        <taxon>Sternorrhyncha</taxon>
        <taxon>Aphidomorpha</taxon>
        <taxon>Aphidoidea</taxon>
        <taxon>Aphididae</taxon>
        <taxon>Aphidini</taxon>
        <taxon>Schizaphis</taxon>
    </lineage>
</organism>
<sequence>MDGVEKHTSKTRVEQIKIPHSLTIPNLKHCGIITDTYSLNVEACVNGGYINEVIFVNIKLGNTPLTIATNVRHFDYSFQSLNQSYFSNEQIPTNPLPSVGFTEPISVPGYAQIVIQSN</sequence>
<gene>
    <name evidence="1" type="ORF">g.14577</name>
</gene>
<dbReference type="EMBL" id="GGMR01011655">
    <property type="protein sequence ID" value="MBY24274.1"/>
    <property type="molecule type" value="Transcribed_RNA"/>
</dbReference>
<protein>
    <submittedName>
        <fullName evidence="1">Uncharacterized protein</fullName>
    </submittedName>
</protein>
<proteinExistence type="predicted"/>